<keyword evidence="8" id="KW-0418">Kinase</keyword>
<dbReference type="RefSeq" id="WP_285065474.1">
    <property type="nucleotide sequence ID" value="NZ_JASOOE010000004.1"/>
</dbReference>
<dbReference type="InterPro" id="IPR003661">
    <property type="entry name" value="HisK_dim/P_dom"/>
</dbReference>
<gene>
    <name evidence="15" type="ORF">QP433_02765</name>
</gene>
<dbReference type="CDD" id="cd00075">
    <property type="entry name" value="HATPase"/>
    <property type="match status" value="1"/>
</dbReference>
<dbReference type="CDD" id="cd00082">
    <property type="entry name" value="HisKA"/>
    <property type="match status" value="1"/>
</dbReference>
<dbReference type="PRINTS" id="PR00344">
    <property type="entry name" value="BCTRLSENSOR"/>
</dbReference>
<dbReference type="InterPro" id="IPR035965">
    <property type="entry name" value="PAS-like_dom_sf"/>
</dbReference>
<dbReference type="InterPro" id="IPR050351">
    <property type="entry name" value="BphY/WalK/GraS-like"/>
</dbReference>
<comment type="caution">
    <text evidence="15">The sequence shown here is derived from an EMBL/GenBank/DDBJ whole genome shotgun (WGS) entry which is preliminary data.</text>
</comment>
<evidence type="ECO:0000256" key="9">
    <source>
        <dbReference type="ARBA" id="ARBA00022840"/>
    </source>
</evidence>
<dbReference type="PROSITE" id="PS50109">
    <property type="entry name" value="HIS_KIN"/>
    <property type="match status" value="1"/>
</dbReference>
<dbReference type="PANTHER" id="PTHR45453:SF1">
    <property type="entry name" value="PHOSPHATE REGULON SENSOR PROTEIN PHOR"/>
    <property type="match status" value="1"/>
</dbReference>
<dbReference type="GO" id="GO:0005524">
    <property type="term" value="F:ATP binding"/>
    <property type="evidence" value="ECO:0007669"/>
    <property type="project" value="UniProtKB-KW"/>
</dbReference>
<dbReference type="CDD" id="cd00130">
    <property type="entry name" value="PAS"/>
    <property type="match status" value="1"/>
</dbReference>
<name>A0AAJ1Q3Q6_9LACT</name>
<dbReference type="Pfam" id="PF00989">
    <property type="entry name" value="PAS"/>
    <property type="match status" value="1"/>
</dbReference>
<keyword evidence="12" id="KW-1133">Transmembrane helix</keyword>
<dbReference type="Proteomes" id="UP001229251">
    <property type="component" value="Unassembled WGS sequence"/>
</dbReference>
<keyword evidence="11 12" id="KW-0472">Membrane</keyword>
<dbReference type="SUPFAM" id="SSF55785">
    <property type="entry name" value="PYP-like sensor domain (PAS domain)"/>
    <property type="match status" value="1"/>
</dbReference>
<dbReference type="PROSITE" id="PS50112">
    <property type="entry name" value="PAS"/>
    <property type="match status" value="1"/>
</dbReference>
<organism evidence="15 16">
    <name type="scientific">Facklamia hominis</name>
    <dbReference type="NCBI Taxonomy" id="178214"/>
    <lineage>
        <taxon>Bacteria</taxon>
        <taxon>Bacillati</taxon>
        <taxon>Bacillota</taxon>
        <taxon>Bacilli</taxon>
        <taxon>Lactobacillales</taxon>
        <taxon>Aerococcaceae</taxon>
        <taxon>Facklamia</taxon>
    </lineage>
</organism>
<keyword evidence="5" id="KW-0597">Phosphoprotein</keyword>
<dbReference type="InterPro" id="IPR013767">
    <property type="entry name" value="PAS_fold"/>
</dbReference>
<feature type="transmembrane region" description="Helical" evidence="12">
    <location>
        <begin position="159"/>
        <end position="178"/>
    </location>
</feature>
<dbReference type="GO" id="GO:0016036">
    <property type="term" value="P:cellular response to phosphate starvation"/>
    <property type="evidence" value="ECO:0007669"/>
    <property type="project" value="TreeGrafter"/>
</dbReference>
<keyword evidence="7" id="KW-0547">Nucleotide-binding</keyword>
<evidence type="ECO:0000256" key="1">
    <source>
        <dbReference type="ARBA" id="ARBA00000085"/>
    </source>
</evidence>
<dbReference type="EC" id="2.7.13.3" evidence="3"/>
<dbReference type="Pfam" id="PF00512">
    <property type="entry name" value="HisKA"/>
    <property type="match status" value="1"/>
</dbReference>
<dbReference type="Gene3D" id="1.10.287.130">
    <property type="match status" value="1"/>
</dbReference>
<dbReference type="AlphaFoldDB" id="A0AAJ1Q3Q6"/>
<evidence type="ECO:0000256" key="10">
    <source>
        <dbReference type="ARBA" id="ARBA00023012"/>
    </source>
</evidence>
<evidence type="ECO:0000256" key="11">
    <source>
        <dbReference type="ARBA" id="ARBA00023136"/>
    </source>
</evidence>
<dbReference type="SUPFAM" id="SSF47384">
    <property type="entry name" value="Homodimeric domain of signal transducing histidine kinase"/>
    <property type="match status" value="1"/>
</dbReference>
<dbReference type="SMART" id="SM00387">
    <property type="entry name" value="HATPase_c"/>
    <property type="match status" value="1"/>
</dbReference>
<evidence type="ECO:0000256" key="4">
    <source>
        <dbReference type="ARBA" id="ARBA00022475"/>
    </source>
</evidence>
<dbReference type="SMART" id="SM00388">
    <property type="entry name" value="HisKA"/>
    <property type="match status" value="1"/>
</dbReference>
<evidence type="ECO:0000259" key="13">
    <source>
        <dbReference type="PROSITE" id="PS50109"/>
    </source>
</evidence>
<dbReference type="GO" id="GO:0004721">
    <property type="term" value="F:phosphoprotein phosphatase activity"/>
    <property type="evidence" value="ECO:0007669"/>
    <property type="project" value="TreeGrafter"/>
</dbReference>
<dbReference type="InterPro" id="IPR005467">
    <property type="entry name" value="His_kinase_dom"/>
</dbReference>
<dbReference type="InterPro" id="IPR000014">
    <property type="entry name" value="PAS"/>
</dbReference>
<evidence type="ECO:0000256" key="2">
    <source>
        <dbReference type="ARBA" id="ARBA00004236"/>
    </source>
</evidence>
<evidence type="ECO:0000256" key="8">
    <source>
        <dbReference type="ARBA" id="ARBA00022777"/>
    </source>
</evidence>
<dbReference type="SUPFAM" id="SSF55874">
    <property type="entry name" value="ATPase domain of HSP90 chaperone/DNA topoisomerase II/histidine kinase"/>
    <property type="match status" value="1"/>
</dbReference>
<keyword evidence="12" id="KW-0812">Transmembrane</keyword>
<dbReference type="Pfam" id="PF02518">
    <property type="entry name" value="HATPase_c"/>
    <property type="match status" value="1"/>
</dbReference>
<dbReference type="InterPro" id="IPR036890">
    <property type="entry name" value="HATPase_C_sf"/>
</dbReference>
<feature type="transmembrane region" description="Helical" evidence="12">
    <location>
        <begin position="12"/>
        <end position="35"/>
    </location>
</feature>
<keyword evidence="6" id="KW-0808">Transferase</keyword>
<evidence type="ECO:0000256" key="6">
    <source>
        <dbReference type="ARBA" id="ARBA00022679"/>
    </source>
</evidence>
<dbReference type="FunFam" id="3.30.565.10:FF:000023">
    <property type="entry name" value="PAS domain-containing sensor histidine kinase"/>
    <property type="match status" value="1"/>
</dbReference>
<keyword evidence="4" id="KW-1003">Cell membrane</keyword>
<evidence type="ECO:0000256" key="5">
    <source>
        <dbReference type="ARBA" id="ARBA00022553"/>
    </source>
</evidence>
<dbReference type="InterPro" id="IPR036097">
    <property type="entry name" value="HisK_dim/P_sf"/>
</dbReference>
<dbReference type="Gene3D" id="3.30.450.20">
    <property type="entry name" value="PAS domain"/>
    <property type="match status" value="1"/>
</dbReference>
<dbReference type="GO" id="GO:0006355">
    <property type="term" value="P:regulation of DNA-templated transcription"/>
    <property type="evidence" value="ECO:0007669"/>
    <property type="project" value="InterPro"/>
</dbReference>
<evidence type="ECO:0000256" key="12">
    <source>
        <dbReference type="SAM" id="Phobius"/>
    </source>
</evidence>
<evidence type="ECO:0000256" key="7">
    <source>
        <dbReference type="ARBA" id="ARBA00022741"/>
    </source>
</evidence>
<keyword evidence="10" id="KW-0902">Two-component regulatory system</keyword>
<dbReference type="Gene3D" id="3.30.565.10">
    <property type="entry name" value="Histidine kinase-like ATPase, C-terminal domain"/>
    <property type="match status" value="1"/>
</dbReference>
<dbReference type="FunFam" id="1.10.287.130:FF:000008">
    <property type="entry name" value="Two-component sensor histidine kinase"/>
    <property type="match status" value="1"/>
</dbReference>
<comment type="catalytic activity">
    <reaction evidence="1">
        <text>ATP + protein L-histidine = ADP + protein N-phospho-L-histidine.</text>
        <dbReference type="EC" id="2.7.13.3"/>
    </reaction>
</comment>
<comment type="subcellular location">
    <subcellularLocation>
        <location evidence="2">Cell membrane</location>
    </subcellularLocation>
</comment>
<dbReference type="InterPro" id="IPR003594">
    <property type="entry name" value="HATPase_dom"/>
</dbReference>
<dbReference type="PANTHER" id="PTHR45453">
    <property type="entry name" value="PHOSPHATE REGULON SENSOR PROTEIN PHOR"/>
    <property type="match status" value="1"/>
</dbReference>
<dbReference type="NCBIfam" id="TIGR00229">
    <property type="entry name" value="sensory_box"/>
    <property type="match status" value="1"/>
</dbReference>
<evidence type="ECO:0000313" key="15">
    <source>
        <dbReference type="EMBL" id="MDK7186895.1"/>
    </source>
</evidence>
<feature type="domain" description="PAS" evidence="14">
    <location>
        <begin position="242"/>
        <end position="282"/>
    </location>
</feature>
<protein>
    <recommendedName>
        <fullName evidence="3">histidine kinase</fullName>
        <ecNumber evidence="3">2.7.13.3</ecNumber>
    </recommendedName>
</protein>
<dbReference type="NCBIfam" id="NF046044">
    <property type="entry name" value="PnpS"/>
    <property type="match status" value="1"/>
</dbReference>
<dbReference type="InterPro" id="IPR004358">
    <property type="entry name" value="Sig_transdc_His_kin-like_C"/>
</dbReference>
<evidence type="ECO:0000259" key="14">
    <source>
        <dbReference type="PROSITE" id="PS50112"/>
    </source>
</evidence>
<keyword evidence="9 15" id="KW-0067">ATP-binding</keyword>
<accession>A0AAJ1Q3Q6</accession>
<dbReference type="EMBL" id="JASOOE010000004">
    <property type="protein sequence ID" value="MDK7186895.1"/>
    <property type="molecule type" value="Genomic_DNA"/>
</dbReference>
<evidence type="ECO:0000313" key="16">
    <source>
        <dbReference type="Proteomes" id="UP001229251"/>
    </source>
</evidence>
<reference evidence="15" key="1">
    <citation type="submission" date="2023-05" db="EMBL/GenBank/DDBJ databases">
        <title>Cataloging the Phylogenetic Diversity of Human Bladder Bacteria.</title>
        <authorList>
            <person name="Du J."/>
        </authorList>
    </citation>
    <scope>NUCLEOTIDE SEQUENCE</scope>
    <source>
        <strain evidence="15">UMB1231</strain>
    </source>
</reference>
<dbReference type="GO" id="GO:0005886">
    <property type="term" value="C:plasma membrane"/>
    <property type="evidence" value="ECO:0007669"/>
    <property type="project" value="UniProtKB-SubCell"/>
</dbReference>
<proteinExistence type="predicted"/>
<feature type="domain" description="Histidine kinase" evidence="13">
    <location>
        <begin position="364"/>
        <end position="581"/>
    </location>
</feature>
<dbReference type="GO" id="GO:0000155">
    <property type="term" value="F:phosphorelay sensor kinase activity"/>
    <property type="evidence" value="ECO:0007669"/>
    <property type="project" value="InterPro"/>
</dbReference>
<evidence type="ECO:0000256" key="3">
    <source>
        <dbReference type="ARBA" id="ARBA00012438"/>
    </source>
</evidence>
<dbReference type="SMART" id="SM00091">
    <property type="entry name" value="PAS"/>
    <property type="match status" value="1"/>
</dbReference>
<sequence length="581" mass="66446">MIKELASKKRLLTGLFIVCFSSIILILAIFTRQMIFEAVNRQLDLYSQVLEPVLKQEDELMMESLQKSLDTSQSQLVVLKQSSQDHTELKWLWSNSVGSNHPKKASIMTDKLSNQSSEGLVNWYDDHYFFAAKNFKLDGQLYWFIMSQPFSYYQGYRRYFLFSFILLGALLIMSFLLFSGRQSEKWMNVIEPINQALDHLERTPLYYFKEVPDKMPEVAQLVNRINRLIDDRAKVQRKYANRKSQYYLLLENINLGVMVIDNQGFIQLVNPMMDQLLGINKSAKGRSYQSVIKSSQLVHLIKQVGQTKKTTQGEIEFYVPKTIYSEVTVLPYHDSLQRPSILVLLYDISKIKRLEAVRSEFVANASHELRTPITAIKGFSETLKDGALQDPLFAKEFVDIIYKESNRLETIVEDILALSRIEKNTDNQEETVMDLVELATNIIQSLKAKLDKKEIDLVLKGDSELAYYGSYHRIEQVLTNLIDNAINYSDRGGQITVSIVSKGKYIQLTVSDTGIGIPAEDLERIFERFYRVDKARSRNSGGTGLGLSIVKNLVHNMGGTISVKSQVGKGSRFIVTLPVKN</sequence>